<dbReference type="RefSeq" id="XP_052115245.1">
    <property type="nucleotide sequence ID" value="XM_052259285.1"/>
</dbReference>
<evidence type="ECO:0000259" key="12">
    <source>
        <dbReference type="PROSITE" id="PS51844"/>
    </source>
</evidence>
<feature type="compositionally biased region" description="Basic and acidic residues" evidence="10">
    <location>
        <begin position="20"/>
        <end position="34"/>
    </location>
</feature>
<dbReference type="GO" id="GO:0005516">
    <property type="term" value="F:calmodulin binding"/>
    <property type="evidence" value="ECO:0007669"/>
    <property type="project" value="UniProtKB-KW"/>
</dbReference>
<dbReference type="Pfam" id="PF00612">
    <property type="entry name" value="IQ"/>
    <property type="match status" value="2"/>
</dbReference>
<evidence type="ECO:0000313" key="13">
    <source>
        <dbReference type="Proteomes" id="UP000515211"/>
    </source>
</evidence>
<reference evidence="14" key="2">
    <citation type="submission" date="2025-08" db="UniProtKB">
        <authorList>
            <consortium name="RefSeq"/>
        </authorList>
    </citation>
    <scope>IDENTIFICATION</scope>
    <source>
        <tissue evidence="14">Whole plant</tissue>
    </source>
</reference>
<keyword evidence="3" id="KW-0112">Calmodulin-binding</keyword>
<keyword evidence="7 8" id="KW-0009">Actin-binding</keyword>
<dbReference type="PRINTS" id="PR00193">
    <property type="entry name" value="MYOSINHEAVY"/>
</dbReference>
<dbReference type="GO" id="GO:0005737">
    <property type="term" value="C:cytoplasm"/>
    <property type="evidence" value="ECO:0007669"/>
    <property type="project" value="TreeGrafter"/>
</dbReference>
<dbReference type="GO" id="GO:0016020">
    <property type="term" value="C:membrane"/>
    <property type="evidence" value="ECO:0007669"/>
    <property type="project" value="TreeGrafter"/>
</dbReference>
<reference evidence="13" key="1">
    <citation type="journal article" date="2016" name="Nat. Genet.">
        <title>The genome sequences of Arachis duranensis and Arachis ipaensis, the diploid ancestors of cultivated peanut.</title>
        <authorList>
            <person name="Bertioli D.J."/>
            <person name="Cannon S.B."/>
            <person name="Froenicke L."/>
            <person name="Huang G."/>
            <person name="Farmer A.D."/>
            <person name="Cannon E.K."/>
            <person name="Liu X."/>
            <person name="Gao D."/>
            <person name="Clevenger J."/>
            <person name="Dash S."/>
            <person name="Ren L."/>
            <person name="Moretzsohn M.C."/>
            <person name="Shirasawa K."/>
            <person name="Huang W."/>
            <person name="Vidigal B."/>
            <person name="Abernathy B."/>
            <person name="Chu Y."/>
            <person name="Niederhuth C.E."/>
            <person name="Umale P."/>
            <person name="Araujo A.C."/>
            <person name="Kozik A."/>
            <person name="Kim K.D."/>
            <person name="Burow M.D."/>
            <person name="Varshney R.K."/>
            <person name="Wang X."/>
            <person name="Zhang X."/>
            <person name="Barkley N."/>
            <person name="Guimaraes P.M."/>
            <person name="Isobe S."/>
            <person name="Guo B."/>
            <person name="Liao B."/>
            <person name="Stalker H.T."/>
            <person name="Schmitz R.J."/>
            <person name="Scheffler B.E."/>
            <person name="Leal-Bertioli S.C."/>
            <person name="Xun X."/>
            <person name="Jackson S.A."/>
            <person name="Michelmore R."/>
            <person name="Ozias-Akins P."/>
        </authorList>
    </citation>
    <scope>NUCLEOTIDE SEQUENCE [LARGE SCALE GENOMIC DNA]</scope>
    <source>
        <strain evidence="13">cv. V14167</strain>
    </source>
</reference>
<feature type="region of interest" description="Actin-binding" evidence="8">
    <location>
        <begin position="736"/>
        <end position="758"/>
    </location>
</feature>
<dbReference type="GO" id="GO:0005524">
    <property type="term" value="F:ATP binding"/>
    <property type="evidence" value="ECO:0007669"/>
    <property type="project" value="UniProtKB-UniRule"/>
</dbReference>
<dbReference type="GO" id="GO:0051015">
    <property type="term" value="F:actin filament binding"/>
    <property type="evidence" value="ECO:0007669"/>
    <property type="project" value="TreeGrafter"/>
</dbReference>
<evidence type="ECO:0000256" key="9">
    <source>
        <dbReference type="SAM" id="Coils"/>
    </source>
</evidence>
<dbReference type="Proteomes" id="UP000515211">
    <property type="component" value="Chromosome 3"/>
</dbReference>
<feature type="binding site" evidence="8">
    <location>
        <begin position="277"/>
        <end position="284"/>
    </location>
    <ligand>
        <name>ATP</name>
        <dbReference type="ChEBI" id="CHEBI:30616"/>
    </ligand>
</feature>
<feature type="compositionally biased region" description="Low complexity" evidence="10">
    <location>
        <begin position="41"/>
        <end position="57"/>
    </location>
</feature>
<dbReference type="PROSITE" id="PS50096">
    <property type="entry name" value="IQ"/>
    <property type="match status" value="3"/>
</dbReference>
<dbReference type="Gene3D" id="6.20.240.20">
    <property type="match status" value="1"/>
</dbReference>
<dbReference type="SUPFAM" id="SSF52540">
    <property type="entry name" value="P-loop containing nucleoside triphosphate hydrolases"/>
    <property type="match status" value="1"/>
</dbReference>
<keyword evidence="2 8" id="KW-0067">ATP-binding</keyword>
<dbReference type="KEGG" id="adu:107478305"/>
<organism evidence="13 14">
    <name type="scientific">Arachis duranensis</name>
    <name type="common">Wild peanut</name>
    <dbReference type="NCBI Taxonomy" id="130453"/>
    <lineage>
        <taxon>Eukaryota</taxon>
        <taxon>Viridiplantae</taxon>
        <taxon>Streptophyta</taxon>
        <taxon>Embryophyta</taxon>
        <taxon>Tracheophyta</taxon>
        <taxon>Spermatophyta</taxon>
        <taxon>Magnoliopsida</taxon>
        <taxon>eudicotyledons</taxon>
        <taxon>Gunneridae</taxon>
        <taxon>Pentapetalae</taxon>
        <taxon>rosids</taxon>
        <taxon>fabids</taxon>
        <taxon>Fabales</taxon>
        <taxon>Fabaceae</taxon>
        <taxon>Papilionoideae</taxon>
        <taxon>50 kb inversion clade</taxon>
        <taxon>dalbergioids sensu lato</taxon>
        <taxon>Dalbergieae</taxon>
        <taxon>Pterocarpus clade</taxon>
        <taxon>Arachis</taxon>
    </lineage>
</organism>
<evidence type="ECO:0000256" key="8">
    <source>
        <dbReference type="PROSITE-ProRule" id="PRU00782"/>
    </source>
</evidence>
<dbReference type="PROSITE" id="PS51456">
    <property type="entry name" value="MYOSIN_MOTOR"/>
    <property type="match status" value="1"/>
</dbReference>
<dbReference type="PANTHER" id="PTHR13140:SF706">
    <property type="entry name" value="DILUTE CLASS UNCONVENTIONAL MYOSIN, ISOFORM C"/>
    <property type="match status" value="1"/>
</dbReference>
<dbReference type="CDD" id="cd01383">
    <property type="entry name" value="MYSc_Myo8"/>
    <property type="match status" value="1"/>
</dbReference>
<dbReference type="InterPro" id="IPR001609">
    <property type="entry name" value="Myosin_head_motor_dom-like"/>
</dbReference>
<dbReference type="PANTHER" id="PTHR13140">
    <property type="entry name" value="MYOSIN"/>
    <property type="match status" value="1"/>
</dbReference>
<dbReference type="GO" id="GO:0007015">
    <property type="term" value="P:actin filament organization"/>
    <property type="evidence" value="ECO:0007669"/>
    <property type="project" value="TreeGrafter"/>
</dbReference>
<evidence type="ECO:0000256" key="3">
    <source>
        <dbReference type="ARBA" id="ARBA00022860"/>
    </source>
</evidence>
<dbReference type="InterPro" id="IPR036961">
    <property type="entry name" value="Kinesin_motor_dom_sf"/>
</dbReference>
<name>A0A9C6TES1_ARADU</name>
<dbReference type="InterPro" id="IPR036022">
    <property type="entry name" value="MYSc_Myo8"/>
</dbReference>
<evidence type="ECO:0000256" key="2">
    <source>
        <dbReference type="ARBA" id="ARBA00022840"/>
    </source>
</evidence>
<evidence type="ECO:0000313" key="14">
    <source>
        <dbReference type="RefSeq" id="XP_052115245.1"/>
    </source>
</evidence>
<dbReference type="SMART" id="SM00015">
    <property type="entry name" value="IQ"/>
    <property type="match status" value="3"/>
</dbReference>
<evidence type="ECO:0000256" key="10">
    <source>
        <dbReference type="SAM" id="MobiDB-lite"/>
    </source>
</evidence>
<dbReference type="Pfam" id="PF25369">
    <property type="entry name" value="SH3_VIII-1_N"/>
    <property type="match status" value="1"/>
</dbReference>
<feature type="domain" description="Myosin motor" evidence="11">
    <location>
        <begin position="186"/>
        <end position="856"/>
    </location>
</feature>
<evidence type="ECO:0000256" key="5">
    <source>
        <dbReference type="ARBA" id="ARBA00023123"/>
    </source>
</evidence>
<evidence type="ECO:0000256" key="4">
    <source>
        <dbReference type="ARBA" id="ARBA00023054"/>
    </source>
</evidence>
<sequence>MLLSASPSSLAKSSLEEMLDSLRRKEEEEAKPKDLPPALPARPASRARLPPARRSLPNNFKVGDGSNAMPECLPNGFDCKRKEDELGEKRRSDGFGSKKVKMMMDADSPYLASSGKIRELEDDNISYIIKKKLCVWCRQPSGLWELGTIQSTSGEEASVSLSDELLLQVINVARSEFVPANPKIFEGVDDLMKLCYLNEPSVLHNIKFRHSQDMIYTKAGPVLIAVNPFKDLQIFGNDRISAYKQKFTNSPHVFAVADEAFTEMMRDEANQSIIISGESGSGKTETAKIAMQYLVAVGGSNRGTEEKILQTNHVLEAFGNAKTSRNENSSRFGKLIEIHFSTMGKIHGAKVQTFLIEKSRVVQLASGERSYHIFYQLCAGSSFGLKERLNLRAASYYKYLNQSECLMIDGIDDAKKFHQLMKALDIVQICKEDQELIFKVLAAILWLGNISFKVADSENDIEVLDDEAVTSAARLMGCSSQALKAALSTKKIQPEKDTNAKKLILQQAIQTRDEIAKFMYENLFNWIVDQINKSLQVGKRCTGKSINILDITGFESFQKSSFEQFCINYANERLQHHLNRHLFKQEQEDYESDGIEWTKIYFKDNQECLDLFERKPHSLLTLLDEESNLPKASDLTFANKLKQHLSTNPYFKGERGRAFSVRHYEGEVLYDTNGFLEKNRDFMPSDSVQFLASCKCELLPLFSKMFDQSLKCSNSFSTGAVDSQEQSVCKKFKGQLFNLIDQLECTTPHFIRCIRPNAKQLPDIYDEDLVLQQLKCSGILEVVRTSRAGYPTRMTHQEFSTRYGFMLSEANKYQDPLSTSVAILQQFNIPSEMYQFGYTKLYLRAGQTGSLELKRKQVLQGIVVVQKYFRGYQARSYFQELKKGVATLQSYVRGEITRRKFGVMKPSITIYSKNLEEIQAIIQLQSVIRGWLARKDASTPNGFKSYPENAKHRRKSLVKMLEVKQDISKERVQNLPSPLAQLQRRVDKAEEENAKLREQLKQSERKWAEYEAKMKSMEEAWQKQRASLQMSLVAARKSLASDSGNTQSTRNEVLSPRYYGYEDASVGSRTAVNTPIKFSSNFAVSDGGREANGIRERGTNGTLSSLMKEFDQRRQNFDDEVKALNEVKPGNSTTTNSIEEFRKLKQSFEGWKKQYKVRLRETKAKLHEADKSRRTWWGKLKN</sequence>
<dbReference type="PROSITE" id="PS51844">
    <property type="entry name" value="SH3_LIKE"/>
    <property type="match status" value="1"/>
</dbReference>
<dbReference type="InterPro" id="IPR004009">
    <property type="entry name" value="SH3_Myosin"/>
</dbReference>
<dbReference type="GO" id="GO:0000146">
    <property type="term" value="F:microfilament motor activity"/>
    <property type="evidence" value="ECO:0007669"/>
    <property type="project" value="TreeGrafter"/>
</dbReference>
<evidence type="ECO:0000256" key="1">
    <source>
        <dbReference type="ARBA" id="ARBA00022741"/>
    </source>
</evidence>
<dbReference type="SMART" id="SM00242">
    <property type="entry name" value="MYSc"/>
    <property type="match status" value="1"/>
</dbReference>
<dbReference type="FunFam" id="1.10.10.820:FF:000001">
    <property type="entry name" value="Myosin heavy chain"/>
    <property type="match status" value="1"/>
</dbReference>
<comment type="similarity">
    <text evidence="8">Belongs to the TRAFAC class myosin-kinesin ATPase superfamily. Myosin family.</text>
</comment>
<keyword evidence="1 8" id="KW-0547">Nucleotide-binding</keyword>
<evidence type="ECO:0000256" key="6">
    <source>
        <dbReference type="ARBA" id="ARBA00023175"/>
    </source>
</evidence>
<dbReference type="AlphaFoldDB" id="A0A9C6TES1"/>
<dbReference type="GeneID" id="107478305"/>
<dbReference type="Gene3D" id="1.20.120.720">
    <property type="entry name" value="Myosin VI head, motor domain, U50 subdomain"/>
    <property type="match status" value="1"/>
</dbReference>
<dbReference type="Pfam" id="PF00063">
    <property type="entry name" value="Myosin_head"/>
    <property type="match status" value="1"/>
</dbReference>
<dbReference type="Gene3D" id="1.10.10.820">
    <property type="match status" value="1"/>
</dbReference>
<evidence type="ECO:0000259" key="11">
    <source>
        <dbReference type="PROSITE" id="PS51456"/>
    </source>
</evidence>
<keyword evidence="4 9" id="KW-0175">Coiled coil</keyword>
<dbReference type="InterPro" id="IPR000048">
    <property type="entry name" value="IQ_motif_EF-hand-BS"/>
</dbReference>
<accession>A0A9C6TES1</accession>
<evidence type="ECO:0000256" key="7">
    <source>
        <dbReference type="ARBA" id="ARBA00023203"/>
    </source>
</evidence>
<dbReference type="GO" id="GO:0016459">
    <property type="term" value="C:myosin complex"/>
    <property type="evidence" value="ECO:0007669"/>
    <property type="project" value="UniProtKB-KW"/>
</dbReference>
<feature type="region of interest" description="Disordered" evidence="10">
    <location>
        <begin position="1"/>
        <end position="67"/>
    </location>
</feature>
<protein>
    <submittedName>
        <fullName evidence="14">LOW QUALITY PROTEIN: myosin-2-like</fullName>
    </submittedName>
</protein>
<feature type="coiled-coil region" evidence="9">
    <location>
        <begin position="979"/>
        <end position="1020"/>
    </location>
</feature>
<proteinExistence type="inferred from homology"/>
<feature type="compositionally biased region" description="Low complexity" evidence="10">
    <location>
        <begin position="1"/>
        <end position="13"/>
    </location>
</feature>
<dbReference type="Gene3D" id="1.20.58.530">
    <property type="match status" value="1"/>
</dbReference>
<dbReference type="Gene3D" id="1.20.5.190">
    <property type="match status" value="1"/>
</dbReference>
<keyword evidence="6 8" id="KW-0505">Motor protein</keyword>
<gene>
    <name evidence="14" type="primary">LOC107478305</name>
</gene>
<dbReference type="InterPro" id="IPR057535">
    <property type="entry name" value="MYO1-3_N_SH3"/>
</dbReference>
<keyword evidence="13" id="KW-1185">Reference proteome</keyword>
<dbReference type="InterPro" id="IPR027417">
    <property type="entry name" value="P-loop_NTPase"/>
</dbReference>
<dbReference type="Gene3D" id="3.40.850.10">
    <property type="entry name" value="Kinesin motor domain"/>
    <property type="match status" value="1"/>
</dbReference>
<feature type="domain" description="Myosin N-terminal SH3-like" evidence="12">
    <location>
        <begin position="130"/>
        <end position="182"/>
    </location>
</feature>
<keyword evidence="5 8" id="KW-0518">Myosin</keyword>
<dbReference type="GO" id="GO:0030048">
    <property type="term" value="P:actin filament-based movement"/>
    <property type="evidence" value="ECO:0007669"/>
    <property type="project" value="UniProtKB-ARBA"/>
</dbReference>